<evidence type="ECO:0000256" key="1">
    <source>
        <dbReference type="SAM" id="Coils"/>
    </source>
</evidence>
<name>A0ABR4DDK0_9PEZI</name>
<proteinExistence type="predicted"/>
<feature type="region of interest" description="Disordered" evidence="2">
    <location>
        <begin position="15"/>
        <end position="182"/>
    </location>
</feature>
<evidence type="ECO:0008006" key="5">
    <source>
        <dbReference type="Google" id="ProtNLM"/>
    </source>
</evidence>
<comment type="caution">
    <text evidence="3">The sequence shown here is derived from an EMBL/GenBank/DDBJ whole genome shotgun (WGS) entry which is preliminary data.</text>
</comment>
<feature type="compositionally biased region" description="Basic residues" evidence="2">
    <location>
        <begin position="253"/>
        <end position="262"/>
    </location>
</feature>
<dbReference type="EMBL" id="JAZGUE010000003">
    <property type="protein sequence ID" value="KAL2268433.1"/>
    <property type="molecule type" value="Genomic_DNA"/>
</dbReference>
<feature type="compositionally biased region" description="Acidic residues" evidence="2">
    <location>
        <begin position="468"/>
        <end position="478"/>
    </location>
</feature>
<feature type="compositionally biased region" description="Gly residues" evidence="2">
    <location>
        <begin position="821"/>
        <end position="830"/>
    </location>
</feature>
<feature type="region of interest" description="Disordered" evidence="2">
    <location>
        <begin position="204"/>
        <end position="293"/>
    </location>
</feature>
<feature type="region of interest" description="Disordered" evidence="2">
    <location>
        <begin position="348"/>
        <end position="378"/>
    </location>
</feature>
<keyword evidence="1" id="KW-0175">Coiled coil</keyword>
<feature type="compositionally biased region" description="Gly residues" evidence="2">
    <location>
        <begin position="674"/>
        <end position="684"/>
    </location>
</feature>
<feature type="region of interest" description="Disordered" evidence="2">
    <location>
        <begin position="553"/>
        <end position="598"/>
    </location>
</feature>
<accession>A0ABR4DDK0</accession>
<dbReference type="Proteomes" id="UP001600064">
    <property type="component" value="Unassembled WGS sequence"/>
</dbReference>
<feature type="compositionally biased region" description="Low complexity" evidence="2">
    <location>
        <begin position="568"/>
        <end position="597"/>
    </location>
</feature>
<keyword evidence="4" id="KW-1185">Reference proteome</keyword>
<evidence type="ECO:0000313" key="3">
    <source>
        <dbReference type="EMBL" id="KAL2268433.1"/>
    </source>
</evidence>
<reference evidence="3 4" key="1">
    <citation type="journal article" date="2024" name="Commun. Biol.">
        <title>Comparative genomic analysis of thermophilic fungi reveals convergent evolutionary adaptations and gene losses.</title>
        <authorList>
            <person name="Steindorff A.S."/>
            <person name="Aguilar-Pontes M.V."/>
            <person name="Robinson A.J."/>
            <person name="Andreopoulos B."/>
            <person name="LaButti K."/>
            <person name="Kuo A."/>
            <person name="Mondo S."/>
            <person name="Riley R."/>
            <person name="Otillar R."/>
            <person name="Haridas S."/>
            <person name="Lipzen A."/>
            <person name="Grimwood J."/>
            <person name="Schmutz J."/>
            <person name="Clum A."/>
            <person name="Reid I.D."/>
            <person name="Moisan M.C."/>
            <person name="Butler G."/>
            <person name="Nguyen T.T.M."/>
            <person name="Dewar K."/>
            <person name="Conant G."/>
            <person name="Drula E."/>
            <person name="Henrissat B."/>
            <person name="Hansel C."/>
            <person name="Singer S."/>
            <person name="Hutchinson M.I."/>
            <person name="de Vries R.P."/>
            <person name="Natvig D.O."/>
            <person name="Powell A.J."/>
            <person name="Tsang A."/>
            <person name="Grigoriev I.V."/>
        </authorList>
    </citation>
    <scope>NUCLEOTIDE SEQUENCE [LARGE SCALE GENOMIC DNA]</scope>
    <source>
        <strain evidence="3 4">ATCC 22073</strain>
    </source>
</reference>
<feature type="region of interest" description="Disordered" evidence="2">
    <location>
        <begin position="718"/>
        <end position="837"/>
    </location>
</feature>
<feature type="region of interest" description="Disordered" evidence="2">
    <location>
        <begin position="658"/>
        <end position="695"/>
    </location>
</feature>
<feature type="compositionally biased region" description="Gly residues" evidence="2">
    <location>
        <begin position="557"/>
        <end position="567"/>
    </location>
</feature>
<evidence type="ECO:0000256" key="2">
    <source>
        <dbReference type="SAM" id="MobiDB-lite"/>
    </source>
</evidence>
<feature type="compositionally biased region" description="Basic and acidic residues" evidence="2">
    <location>
        <begin position="164"/>
        <end position="174"/>
    </location>
</feature>
<dbReference type="RefSeq" id="XP_070867157.1">
    <property type="nucleotide sequence ID" value="XM_071009639.1"/>
</dbReference>
<dbReference type="GeneID" id="98124283"/>
<organism evidence="3 4">
    <name type="scientific">Remersonia thermophila</name>
    <dbReference type="NCBI Taxonomy" id="72144"/>
    <lineage>
        <taxon>Eukaryota</taxon>
        <taxon>Fungi</taxon>
        <taxon>Dikarya</taxon>
        <taxon>Ascomycota</taxon>
        <taxon>Pezizomycotina</taxon>
        <taxon>Sordariomycetes</taxon>
        <taxon>Sordariomycetidae</taxon>
        <taxon>Sordariales</taxon>
        <taxon>Sordariales incertae sedis</taxon>
        <taxon>Remersonia</taxon>
    </lineage>
</organism>
<feature type="compositionally biased region" description="Low complexity" evidence="2">
    <location>
        <begin position="270"/>
        <end position="282"/>
    </location>
</feature>
<gene>
    <name evidence="3" type="ORF">VTJ83DRAFT_3279</name>
</gene>
<sequence length="837" mass="89966">MSSLSSFVPRLRFSVNGPILPVHNRKSPPPVRKKPSEYSLTELAPYPDDADILLPARPDSASHTHHRQLSRRSPSPTPSRRHHGYDDDDGDDDGIRRGSPRPKPKEPVLFAGPPPPIARSMVLYRDQEDRDASTRSSPGPAASLARNINSVLFDRLVPSASGRSSRDPDFDPKPDPVWVTLQRRERALQREIQFLLDAQSAGLAANLDPQGPSPSRGRPSRSSTPTAASSSSFSASTSSRRNNNSNSNINNHRTTKAGHSRRVSFDPDLTSPTTTSSGTPIPVRQPRPQPPTLRSARAGLARAMAALLELRADEDAALAAALAARRQALAQLRRWAARRESVARELKALEAGEEGSDGEDCGKDGAASSSSLPGGDPLARELRALRAERERVRREVEELEGRLRAAKLRGRELDGRIREAESKRESGLSGYRWALREVEERIEALLTRPGVRPLDVGVLGPLGRREEEDGEKEEEEEGGVAMEESPGGVEFLRLRPERRTVEMARDWWEAEVAILERRKAEVDRERAALEEGAEVWQRAVRMVSEFEAALRREMSGGDDGGGGGGGKSSRSSSSSSTSASSPQQLPSASPSSAPSTPEQVMLAQLDKMRTVISGLADLLRISEDRGWNLLICAIGAEFEAFRQADRMLRDVLRAAGVHVPPAPDEDARDESGRDGGAVGSGGDGTDADGADELTPRMGRSVNLSRSAAAAAAAAAVATAGSGSGGSGGNLVDLDDPAAPARERRRRGHDLESSDNEVPPDLLAAADSDEADDEEQDHGRRGRRPDHGLLSSSPPPPPLSRESSNNEVPPEFLGGARREGGRGQGGGGGVSWGVWEVR</sequence>
<feature type="region of interest" description="Disordered" evidence="2">
    <location>
        <begin position="457"/>
        <end position="488"/>
    </location>
</feature>
<feature type="compositionally biased region" description="Acidic residues" evidence="2">
    <location>
        <begin position="766"/>
        <end position="775"/>
    </location>
</feature>
<feature type="coiled-coil region" evidence="1">
    <location>
        <begin position="382"/>
        <end position="409"/>
    </location>
</feature>
<protein>
    <recommendedName>
        <fullName evidence="5">Autophagy-related protein 28</fullName>
    </recommendedName>
</protein>
<evidence type="ECO:0000313" key="4">
    <source>
        <dbReference type="Proteomes" id="UP001600064"/>
    </source>
</evidence>
<feature type="compositionally biased region" description="Low complexity" evidence="2">
    <location>
        <begin position="213"/>
        <end position="251"/>
    </location>
</feature>